<feature type="region of interest" description="Disordered" evidence="1">
    <location>
        <begin position="19"/>
        <end position="71"/>
    </location>
</feature>
<keyword evidence="3" id="KW-1185">Reference proteome</keyword>
<evidence type="ECO:0000256" key="1">
    <source>
        <dbReference type="SAM" id="MobiDB-lite"/>
    </source>
</evidence>
<dbReference type="AlphaFoldDB" id="A0A176WFZ0"/>
<gene>
    <name evidence="2" type="ORF">AXG93_4421s1420</name>
</gene>
<protein>
    <submittedName>
        <fullName evidence="2">Uncharacterized protein</fullName>
    </submittedName>
</protein>
<accession>A0A176WFZ0</accession>
<feature type="compositionally biased region" description="Low complexity" evidence="1">
    <location>
        <begin position="36"/>
        <end position="46"/>
    </location>
</feature>
<dbReference type="Proteomes" id="UP000077202">
    <property type="component" value="Unassembled WGS sequence"/>
</dbReference>
<name>A0A176WFZ0_MARPO</name>
<organism evidence="2 3">
    <name type="scientific">Marchantia polymorpha subsp. ruderalis</name>
    <dbReference type="NCBI Taxonomy" id="1480154"/>
    <lineage>
        <taxon>Eukaryota</taxon>
        <taxon>Viridiplantae</taxon>
        <taxon>Streptophyta</taxon>
        <taxon>Embryophyta</taxon>
        <taxon>Marchantiophyta</taxon>
        <taxon>Marchantiopsida</taxon>
        <taxon>Marchantiidae</taxon>
        <taxon>Marchantiales</taxon>
        <taxon>Marchantiaceae</taxon>
        <taxon>Marchantia</taxon>
    </lineage>
</organism>
<sequence>MRNDDVLSILPGGLVIAARENSAPSPSPEGRSLNLASAGGRAGAPEPRAPSPEPGGQQEQEQEQEQEREERWVGALDISHAARTIASAVRQAVRPTWRLARGVELQRRCCVGEREARAGTTSYFEELPFGSSIFLALALVAFQGFYNWHPV</sequence>
<reference evidence="2" key="1">
    <citation type="submission" date="2016-03" db="EMBL/GenBank/DDBJ databases">
        <title>Mechanisms controlling the formation of the plant cell surface in tip-growing cells are functionally conserved among land plants.</title>
        <authorList>
            <person name="Honkanen S."/>
            <person name="Jones V.A."/>
            <person name="Morieri G."/>
            <person name="Champion C."/>
            <person name="Hetherington A.J."/>
            <person name="Kelly S."/>
            <person name="Saint-Marcoux D."/>
            <person name="Proust H."/>
            <person name="Prescott H."/>
            <person name="Dolan L."/>
        </authorList>
    </citation>
    <scope>NUCLEOTIDE SEQUENCE [LARGE SCALE GENOMIC DNA]</scope>
    <source>
        <tissue evidence="2">Whole gametophyte</tissue>
    </source>
</reference>
<evidence type="ECO:0000313" key="2">
    <source>
        <dbReference type="EMBL" id="OAE31989.1"/>
    </source>
</evidence>
<dbReference type="EMBL" id="LVLJ01000930">
    <property type="protein sequence ID" value="OAE31989.1"/>
    <property type="molecule type" value="Genomic_DNA"/>
</dbReference>
<comment type="caution">
    <text evidence="2">The sequence shown here is derived from an EMBL/GenBank/DDBJ whole genome shotgun (WGS) entry which is preliminary data.</text>
</comment>
<proteinExistence type="predicted"/>
<evidence type="ECO:0000313" key="3">
    <source>
        <dbReference type="Proteomes" id="UP000077202"/>
    </source>
</evidence>